<dbReference type="Proteomes" id="UP000029734">
    <property type="component" value="Unassembled WGS sequence"/>
</dbReference>
<accession>A0A098MDJ6</accession>
<dbReference type="Gene3D" id="3.40.50.720">
    <property type="entry name" value="NAD(P)-binding Rossmann-like Domain"/>
    <property type="match status" value="1"/>
</dbReference>
<dbReference type="OrthoDB" id="9808814at2"/>
<dbReference type="PANTHER" id="PTHR43086">
    <property type="entry name" value="VERY-LONG-CHAIN 3-OXOOACYL-COA REDUCTASE"/>
    <property type="match status" value="1"/>
</dbReference>
<dbReference type="EMBL" id="JQCR01000002">
    <property type="protein sequence ID" value="KGE20128.1"/>
    <property type="molecule type" value="Genomic_DNA"/>
</dbReference>
<reference evidence="5 6" key="1">
    <citation type="submission" date="2014-08" db="EMBL/GenBank/DDBJ databases">
        <authorList>
            <person name="den Bakker H.C."/>
        </authorList>
    </citation>
    <scope>NUCLEOTIDE SEQUENCE [LARGE SCALE GENOMIC DNA]</scope>
    <source>
        <strain evidence="5 6">DSM 18334</strain>
    </source>
</reference>
<dbReference type="RefSeq" id="WP_036652062.1">
    <property type="nucleotide sequence ID" value="NZ_JQCR01000002.1"/>
</dbReference>
<dbReference type="PRINTS" id="PR00080">
    <property type="entry name" value="SDRFAMILY"/>
</dbReference>
<reference evidence="5 6" key="2">
    <citation type="submission" date="2014-10" db="EMBL/GenBank/DDBJ databases">
        <title>Comparative genomics of the Paenibacillus odorifer group.</title>
        <authorList>
            <person name="Tsai Y.-C."/>
            <person name="Martin N."/>
            <person name="Korlach J."/>
            <person name="Wiedmann M."/>
        </authorList>
    </citation>
    <scope>NUCLEOTIDE SEQUENCE [LARGE SCALE GENOMIC DNA]</scope>
    <source>
        <strain evidence="5 6">DSM 18334</strain>
    </source>
</reference>
<feature type="domain" description="Ketoreductase" evidence="4">
    <location>
        <begin position="7"/>
        <end position="174"/>
    </location>
</feature>
<dbReference type="InterPro" id="IPR057326">
    <property type="entry name" value="KR_dom"/>
</dbReference>
<comment type="similarity">
    <text evidence="1 3">Belongs to the short-chain dehydrogenases/reductases (SDR) family.</text>
</comment>
<dbReference type="InterPro" id="IPR002347">
    <property type="entry name" value="SDR_fam"/>
</dbReference>
<gene>
    <name evidence="5" type="ORF">PWYN_12910</name>
</gene>
<evidence type="ECO:0000256" key="1">
    <source>
        <dbReference type="ARBA" id="ARBA00006484"/>
    </source>
</evidence>
<dbReference type="eggNOG" id="COG0300">
    <property type="taxonomic scope" value="Bacteria"/>
</dbReference>
<dbReference type="PANTHER" id="PTHR43086:SF3">
    <property type="entry name" value="NADP-DEPENDENT 3-HYDROXY ACID DEHYDROGENASE YDFG"/>
    <property type="match status" value="1"/>
</dbReference>
<dbReference type="PRINTS" id="PR00081">
    <property type="entry name" value="GDHRDH"/>
</dbReference>
<dbReference type="GO" id="GO:0016491">
    <property type="term" value="F:oxidoreductase activity"/>
    <property type="evidence" value="ECO:0007669"/>
    <property type="project" value="UniProtKB-KW"/>
</dbReference>
<sequence length="273" mass="30118">MIRLRDKWILITGASSGIGEVFARELAVRGNHLILVARSENKLEALAKQLRMELGIQVEVIVNDLSKEGAPLKLYEECQQRRLSVDMVINNAGFGTHGFFEQLSGERQHEEVMLNIMSVVDITHLFLPGLLEKGSGAVINVSSTAGFQPDPYMAVYGASKAFVLSFTQALWEENRTRGVQFLALCPGSTQTEFFNVVGSDEASVGKRSTPEHVVKTALKALEKGQPYVVPGFQNYMTAQVSRLLSHKQVLRLVGGLLRPRNKGNEAETLKPSH</sequence>
<evidence type="ECO:0000313" key="6">
    <source>
        <dbReference type="Proteomes" id="UP000029734"/>
    </source>
</evidence>
<dbReference type="SUPFAM" id="SSF51735">
    <property type="entry name" value="NAD(P)-binding Rossmann-fold domains"/>
    <property type="match status" value="1"/>
</dbReference>
<evidence type="ECO:0000313" key="5">
    <source>
        <dbReference type="EMBL" id="KGE20128.1"/>
    </source>
</evidence>
<evidence type="ECO:0000256" key="2">
    <source>
        <dbReference type="ARBA" id="ARBA00023002"/>
    </source>
</evidence>
<protein>
    <submittedName>
        <fullName evidence="5">Oxidoreductase</fullName>
    </submittedName>
</protein>
<dbReference type="InterPro" id="IPR036291">
    <property type="entry name" value="NAD(P)-bd_dom_sf"/>
</dbReference>
<dbReference type="SMART" id="SM00822">
    <property type="entry name" value="PKS_KR"/>
    <property type="match status" value="1"/>
</dbReference>
<dbReference type="STRING" id="268407.PWYN_12910"/>
<evidence type="ECO:0000259" key="4">
    <source>
        <dbReference type="SMART" id="SM00822"/>
    </source>
</evidence>
<comment type="caution">
    <text evidence="5">The sequence shown here is derived from an EMBL/GenBank/DDBJ whole genome shotgun (WGS) entry which is preliminary data.</text>
</comment>
<dbReference type="PIRSF" id="PIRSF000126">
    <property type="entry name" value="11-beta-HSD1"/>
    <property type="match status" value="1"/>
</dbReference>
<keyword evidence="6" id="KW-1185">Reference proteome</keyword>
<keyword evidence="2" id="KW-0560">Oxidoreductase</keyword>
<name>A0A098MDJ6_9BACL</name>
<dbReference type="Pfam" id="PF00106">
    <property type="entry name" value="adh_short"/>
    <property type="match status" value="1"/>
</dbReference>
<evidence type="ECO:0000256" key="3">
    <source>
        <dbReference type="RuleBase" id="RU000363"/>
    </source>
</evidence>
<organism evidence="5 6">
    <name type="scientific">Paenibacillus wynnii</name>
    <dbReference type="NCBI Taxonomy" id="268407"/>
    <lineage>
        <taxon>Bacteria</taxon>
        <taxon>Bacillati</taxon>
        <taxon>Bacillota</taxon>
        <taxon>Bacilli</taxon>
        <taxon>Bacillales</taxon>
        <taxon>Paenibacillaceae</taxon>
        <taxon>Paenibacillus</taxon>
    </lineage>
</organism>
<dbReference type="AlphaFoldDB" id="A0A098MDJ6"/>
<proteinExistence type="inferred from homology"/>